<dbReference type="InterPro" id="IPR001387">
    <property type="entry name" value="Cro/C1-type_HTH"/>
</dbReference>
<dbReference type="InterPro" id="IPR010982">
    <property type="entry name" value="Lambda_DNA-bd_dom_sf"/>
</dbReference>
<comment type="caution">
    <text evidence="2">The sequence shown here is derived from an EMBL/GenBank/DDBJ whole genome shotgun (WGS) entry which is preliminary data.</text>
</comment>
<name>A0A964RLA7_9CLOT</name>
<evidence type="ECO:0000313" key="3">
    <source>
        <dbReference type="Proteomes" id="UP000656077"/>
    </source>
</evidence>
<evidence type="ECO:0000259" key="1">
    <source>
        <dbReference type="PROSITE" id="PS50943"/>
    </source>
</evidence>
<dbReference type="PROSITE" id="PS50943">
    <property type="entry name" value="HTH_CROC1"/>
    <property type="match status" value="1"/>
</dbReference>
<reference evidence="2" key="1">
    <citation type="submission" date="2019-12" db="EMBL/GenBank/DDBJ databases">
        <title>Microbes associate with the intestines of laboratory mice.</title>
        <authorList>
            <person name="Navarre W."/>
            <person name="Wong E."/>
        </authorList>
    </citation>
    <scope>NUCLEOTIDE SEQUENCE</scope>
    <source>
        <strain evidence="2">NM79_F5</strain>
    </source>
</reference>
<dbReference type="Pfam" id="PF13560">
    <property type="entry name" value="HTH_31"/>
    <property type="match status" value="1"/>
</dbReference>
<dbReference type="AlphaFoldDB" id="A0A964RLA7"/>
<organism evidence="2 3">
    <name type="scientific">Clostridium chromiireducens</name>
    <dbReference type="NCBI Taxonomy" id="225345"/>
    <lineage>
        <taxon>Bacteria</taxon>
        <taxon>Bacillati</taxon>
        <taxon>Bacillota</taxon>
        <taxon>Clostridia</taxon>
        <taxon>Eubacteriales</taxon>
        <taxon>Clostridiaceae</taxon>
        <taxon>Clostridium</taxon>
    </lineage>
</organism>
<feature type="domain" description="HTH cro/C1-type" evidence="1">
    <location>
        <begin position="10"/>
        <end position="64"/>
    </location>
</feature>
<accession>A0A964RLA7</accession>
<dbReference type="CDD" id="cd00093">
    <property type="entry name" value="HTH_XRE"/>
    <property type="match status" value="1"/>
</dbReference>
<dbReference type="GO" id="GO:0003677">
    <property type="term" value="F:DNA binding"/>
    <property type="evidence" value="ECO:0007669"/>
    <property type="project" value="InterPro"/>
</dbReference>
<dbReference type="SMART" id="SM00530">
    <property type="entry name" value="HTH_XRE"/>
    <property type="match status" value="1"/>
</dbReference>
<dbReference type="Proteomes" id="UP000656077">
    <property type="component" value="Unassembled WGS sequence"/>
</dbReference>
<dbReference type="SUPFAM" id="SSF47413">
    <property type="entry name" value="lambda repressor-like DNA-binding domains"/>
    <property type="match status" value="1"/>
</dbReference>
<dbReference type="EMBL" id="WSRQ01000010">
    <property type="protein sequence ID" value="MVX63739.1"/>
    <property type="molecule type" value="Genomic_DNA"/>
</dbReference>
<sequence length="111" mass="13083">MEYMTFGEFVKERRKEKDISLRSLASRLNISPSYMSDMEKGRRNAYKDLNKLFSALELVSDDDRDTLYKLAADTRDTIPEDVILKIKENPELIDFIRKYNNKDSKISKHNT</sequence>
<protein>
    <submittedName>
        <fullName evidence="2">Helix-turn-helix domain-containing protein</fullName>
    </submittedName>
</protein>
<dbReference type="Gene3D" id="1.10.260.40">
    <property type="entry name" value="lambda repressor-like DNA-binding domains"/>
    <property type="match status" value="1"/>
</dbReference>
<proteinExistence type="predicted"/>
<evidence type="ECO:0000313" key="2">
    <source>
        <dbReference type="EMBL" id="MVX63739.1"/>
    </source>
</evidence>
<gene>
    <name evidence="2" type="ORF">GKZ28_08525</name>
</gene>